<feature type="domain" description="Helicase ATP-binding" evidence="3">
    <location>
        <begin position="508"/>
        <end position="726"/>
    </location>
</feature>
<feature type="region of interest" description="Disordered" evidence="2">
    <location>
        <begin position="427"/>
        <end position="449"/>
    </location>
</feature>
<evidence type="ECO:0000259" key="4">
    <source>
        <dbReference type="PROSITE" id="PS51194"/>
    </source>
</evidence>
<dbReference type="Gene3D" id="3.40.50.10810">
    <property type="entry name" value="Tandem AAA-ATPase domain"/>
    <property type="match status" value="1"/>
</dbReference>
<dbReference type="GO" id="GO:0005524">
    <property type="term" value="F:ATP binding"/>
    <property type="evidence" value="ECO:0007669"/>
    <property type="project" value="InterPro"/>
</dbReference>
<dbReference type="GO" id="GO:0004519">
    <property type="term" value="F:endonuclease activity"/>
    <property type="evidence" value="ECO:0007669"/>
    <property type="project" value="InterPro"/>
</dbReference>
<dbReference type="Pfam" id="PF04471">
    <property type="entry name" value="Mrr_cat"/>
    <property type="match status" value="1"/>
</dbReference>
<dbReference type="PANTHER" id="PTHR45629:SF7">
    <property type="entry name" value="DNA EXCISION REPAIR PROTEIN ERCC-6-RELATED"/>
    <property type="match status" value="1"/>
</dbReference>
<dbReference type="AlphaFoldDB" id="A0A2L1GR16"/>
<dbReference type="EMBL" id="CP021255">
    <property type="protein sequence ID" value="AVD72096.1"/>
    <property type="molecule type" value="Genomic_DNA"/>
</dbReference>
<dbReference type="SMART" id="SM00487">
    <property type="entry name" value="DEXDc"/>
    <property type="match status" value="1"/>
</dbReference>
<dbReference type="InterPro" id="IPR014001">
    <property type="entry name" value="Helicase_ATP-bd"/>
</dbReference>
<dbReference type="PROSITE" id="PS51194">
    <property type="entry name" value="HELICASE_CTER"/>
    <property type="match status" value="1"/>
</dbReference>
<dbReference type="SMART" id="SM00490">
    <property type="entry name" value="HELICc"/>
    <property type="match status" value="1"/>
</dbReference>
<organism evidence="5 6">
    <name type="scientific">Desulfobulbus oralis</name>
    <dbReference type="NCBI Taxonomy" id="1986146"/>
    <lineage>
        <taxon>Bacteria</taxon>
        <taxon>Pseudomonadati</taxon>
        <taxon>Thermodesulfobacteriota</taxon>
        <taxon>Desulfobulbia</taxon>
        <taxon>Desulfobulbales</taxon>
        <taxon>Desulfobulbaceae</taxon>
        <taxon>Desulfobulbus</taxon>
    </lineage>
</organism>
<sequence>MWNSCWNQELTSNSNDNIAFFDYIMPIRNIIQKILTGKDETRFGIIADSEGLNFTLPQNHLAQCRANRAGKWAMLQYVTLKMLEEQGYAEQIVDGYLIPSEPAVAVDEEAKKILEFPPPFPGSYCVNITGETFRNTFAVQIIPVREDGSELPDYELKGPCLRISSQEIYLLSQAEWLAFAALRTHQQRAADEKNEWRNLQLVGSLQAAKKLGMKIDLAHFDELHVQEPESVGVNAVLQADGSLHLTPTFATGLDPEEIRKRLGQLQSPGKTMQDFAVIRVQQQIVVLDEKRLEAAHEILTNRTIPKEQVKKFLETPSAFLDASLVDLDTGFSLRVHGATVFRPAYFGATDESGIDWFEQAAQGRIYPPNELEKLVTCEELPQLRKQLEETFKAGATLLLWANKTIDVADTVAVECVIKRIEKKCAGEAKPRQGAGEKQPGPGKDGEGNESVVVDITLNDFEADEIPAFIRNAAYKGAIDYAPLKRRPFPHQDEGIRWILGLAERSFPAQAEQESHGALLADDMGLGKTYMSLVAVAEYYRLCREKQVVERPVLVVVPLTLLENWQEEIAQTFHESPFADAVLLQADADLSKFRIQGGGVETRQDAGKRHTSIIEMPFPMELSPTTLEDAIRYSLKTGKNFGQERLDLPKRLVLTTYQTLRDYQFSLCRVDWSFVIFDEAQHIKNPNTLATRAAKGLKAQFKLLATGTPVENSLRDFWCLMDTAKPNLLGAYQNFRQEYIAPITQAGPDEVAGVRQAMGLKLRRKVGALMLRRLKEEQLQGLPQKHIFAGTEEVEELGGQYDPNLAREMLGEQRQRYDTAIDTVVELQQQGSRNNPVLAGLHQLRDISLHPRLSNNGLLPTPKNSNEARDNMALSGKLAVLLDLLNQIKKRNEKALLFLINKRLQSFLKIALGRIYGINVEIINGDTPALARAAQNAERTRKGIIDAFSAEPGFGVIIMSPIAAGTGLTVVAANNVIHLERHWNPAKENQATDRVYRIGQTRNVNIYLPVLTHPDKPSFDVNLHRLLAKKVTLKDAVVTPEEVTPEEMGRANFPGAGNQEDSTRPLRGSDLERLSPREFEALCAEIYGASLQGTALLTANHDFGADVVVFDKNGNALIQCKHQQNAARPCDRRTALQEIYSAKPKYEERTGKTFATLIVATNACCFSRRVIQETQPYGVRLATQKDMDELLQQYPVCRRRIQQRLLAERF</sequence>
<dbReference type="KEGG" id="deo:CAY53_11925"/>
<dbReference type="InterPro" id="IPR007560">
    <property type="entry name" value="Restrct_endonuc_IV_Mrr"/>
</dbReference>
<dbReference type="OrthoDB" id="18878at2"/>
<dbReference type="Pfam" id="PF00271">
    <property type="entry name" value="Helicase_C"/>
    <property type="match status" value="1"/>
</dbReference>
<dbReference type="InterPro" id="IPR027417">
    <property type="entry name" value="P-loop_NTPase"/>
</dbReference>
<dbReference type="InterPro" id="IPR050496">
    <property type="entry name" value="SNF2_RAD54_helicase_repair"/>
</dbReference>
<feature type="region of interest" description="Disordered" evidence="2">
    <location>
        <begin position="1041"/>
        <end position="1067"/>
    </location>
</feature>
<dbReference type="SUPFAM" id="SSF52540">
    <property type="entry name" value="P-loop containing nucleoside triphosphate hydrolases"/>
    <property type="match status" value="2"/>
</dbReference>
<accession>A0A2L1GR16</accession>
<keyword evidence="1" id="KW-0378">Hydrolase</keyword>
<proteinExistence type="predicted"/>
<evidence type="ECO:0000256" key="1">
    <source>
        <dbReference type="ARBA" id="ARBA00022801"/>
    </source>
</evidence>
<dbReference type="GO" id="GO:0003677">
    <property type="term" value="F:DNA binding"/>
    <property type="evidence" value="ECO:0007669"/>
    <property type="project" value="InterPro"/>
</dbReference>
<keyword evidence="6" id="KW-1185">Reference proteome</keyword>
<evidence type="ECO:0008006" key="7">
    <source>
        <dbReference type="Google" id="ProtNLM"/>
    </source>
</evidence>
<dbReference type="GO" id="GO:0016787">
    <property type="term" value="F:hydrolase activity"/>
    <property type="evidence" value="ECO:0007669"/>
    <property type="project" value="UniProtKB-KW"/>
</dbReference>
<reference evidence="5 6" key="1">
    <citation type="journal article" date="2018" name="MBio">
        <title>Insights into the evolution of host association through the isolation and characterization of a novel human periodontal pathobiont, Desulfobulbus oralis.</title>
        <authorList>
            <person name="Cross K.L."/>
            <person name="Chirania P."/>
            <person name="Xiong W."/>
            <person name="Beall C.J."/>
            <person name="Elkins J.G."/>
            <person name="Giannone R.J."/>
            <person name="Griffen A.L."/>
            <person name="Guss A.M."/>
            <person name="Hettich R.L."/>
            <person name="Joshi S.S."/>
            <person name="Mokrzan E.M."/>
            <person name="Martin R.K."/>
            <person name="Zhulin I.B."/>
            <person name="Leys E.J."/>
            <person name="Podar M."/>
        </authorList>
    </citation>
    <scope>NUCLEOTIDE SEQUENCE [LARGE SCALE GENOMIC DNA]</scope>
    <source>
        <strain evidence="5 6">ORNL</strain>
    </source>
</reference>
<evidence type="ECO:0000256" key="2">
    <source>
        <dbReference type="SAM" id="MobiDB-lite"/>
    </source>
</evidence>
<dbReference type="Gene3D" id="3.40.50.300">
    <property type="entry name" value="P-loop containing nucleotide triphosphate hydrolases"/>
    <property type="match status" value="1"/>
</dbReference>
<dbReference type="InterPro" id="IPR038718">
    <property type="entry name" value="SNF2-like_sf"/>
</dbReference>
<gene>
    <name evidence="5" type="ORF">CAY53_11925</name>
</gene>
<dbReference type="PROSITE" id="PS51192">
    <property type="entry name" value="HELICASE_ATP_BIND_1"/>
    <property type="match status" value="1"/>
</dbReference>
<dbReference type="GO" id="GO:0009307">
    <property type="term" value="P:DNA restriction-modification system"/>
    <property type="evidence" value="ECO:0007669"/>
    <property type="project" value="InterPro"/>
</dbReference>
<dbReference type="Proteomes" id="UP000239867">
    <property type="component" value="Chromosome"/>
</dbReference>
<dbReference type="InterPro" id="IPR049730">
    <property type="entry name" value="SNF2/RAD54-like_C"/>
</dbReference>
<feature type="domain" description="Helicase C-terminal" evidence="4">
    <location>
        <begin position="879"/>
        <end position="1043"/>
    </location>
</feature>
<dbReference type="InterPro" id="IPR001650">
    <property type="entry name" value="Helicase_C-like"/>
</dbReference>
<evidence type="ECO:0000313" key="5">
    <source>
        <dbReference type="EMBL" id="AVD72096.1"/>
    </source>
</evidence>
<dbReference type="CDD" id="cd18793">
    <property type="entry name" value="SF2_C_SNF"/>
    <property type="match status" value="1"/>
</dbReference>
<evidence type="ECO:0000259" key="3">
    <source>
        <dbReference type="PROSITE" id="PS51192"/>
    </source>
</evidence>
<dbReference type="Pfam" id="PF00176">
    <property type="entry name" value="SNF2-rel_dom"/>
    <property type="match status" value="1"/>
</dbReference>
<evidence type="ECO:0000313" key="6">
    <source>
        <dbReference type="Proteomes" id="UP000239867"/>
    </source>
</evidence>
<dbReference type="InterPro" id="IPR000330">
    <property type="entry name" value="SNF2_N"/>
</dbReference>
<dbReference type="PANTHER" id="PTHR45629">
    <property type="entry name" value="SNF2/RAD54 FAMILY MEMBER"/>
    <property type="match status" value="1"/>
</dbReference>
<name>A0A2L1GR16_9BACT</name>
<protein>
    <recommendedName>
        <fullName evidence="7">Helicase</fullName>
    </recommendedName>
</protein>